<feature type="coiled-coil region" evidence="11">
    <location>
        <begin position="1247"/>
        <end position="1281"/>
    </location>
</feature>
<dbReference type="InterPro" id="IPR036890">
    <property type="entry name" value="HATPase_C_sf"/>
</dbReference>
<dbReference type="eggNOG" id="COG0745">
    <property type="taxonomic scope" value="Bacteria"/>
</dbReference>
<dbReference type="SUPFAM" id="SSF52172">
    <property type="entry name" value="CheY-like"/>
    <property type="match status" value="1"/>
</dbReference>
<dbReference type="PRINTS" id="PR00344">
    <property type="entry name" value="BCTRLSENSOR"/>
</dbReference>
<dbReference type="CDD" id="cd00088">
    <property type="entry name" value="HPT"/>
    <property type="match status" value="2"/>
</dbReference>
<dbReference type="PROSITE" id="PS50109">
    <property type="entry name" value="HIS_KIN"/>
    <property type="match status" value="1"/>
</dbReference>
<dbReference type="STRING" id="1444770.AF72_09050"/>
<evidence type="ECO:0000313" key="17">
    <source>
        <dbReference type="EMBL" id="MCD8474048.1"/>
    </source>
</evidence>
<dbReference type="Pfam" id="PF01584">
    <property type="entry name" value="CheW"/>
    <property type="match status" value="1"/>
</dbReference>
<evidence type="ECO:0000256" key="2">
    <source>
        <dbReference type="ARBA" id="ARBA00012438"/>
    </source>
</evidence>
<feature type="modified residue" description="Phosphohistidine" evidence="9">
    <location>
        <position position="753"/>
    </location>
</feature>
<protein>
    <recommendedName>
        <fullName evidence="3">Chemotaxis protein CheA</fullName>
        <ecNumber evidence="2">2.7.13.3</ecNumber>
    </recommendedName>
</protein>
<gene>
    <name evidence="16" type="ORF">AF72_09050</name>
    <name evidence="17" type="ORF">LPH55_11430</name>
</gene>
<dbReference type="EMBL" id="JDSQ01000014">
    <property type="protein sequence ID" value="EWS77768.1"/>
    <property type="molecule type" value="Genomic_DNA"/>
</dbReference>
<dbReference type="InterPro" id="IPR037006">
    <property type="entry name" value="CheA-like_homodim_sf"/>
</dbReference>
<keyword evidence="11" id="KW-0175">Coiled coil</keyword>
<feature type="modified residue" description="Phosphohistidine" evidence="9">
    <location>
        <position position="990"/>
    </location>
</feature>
<dbReference type="SUPFAM" id="SSF50341">
    <property type="entry name" value="CheW-like"/>
    <property type="match status" value="1"/>
</dbReference>
<feature type="domain" description="Histidine kinase" evidence="12">
    <location>
        <begin position="1242"/>
        <end position="1475"/>
    </location>
</feature>
<dbReference type="SMART" id="SM00260">
    <property type="entry name" value="CheW"/>
    <property type="match status" value="1"/>
</dbReference>
<dbReference type="InterPro" id="IPR005467">
    <property type="entry name" value="His_kinase_dom"/>
</dbReference>
<keyword evidence="7" id="KW-0902">Two-component regulatory system</keyword>
<dbReference type="EMBL" id="JAJPPU010000004">
    <property type="protein sequence ID" value="MCD8474048.1"/>
    <property type="molecule type" value="Genomic_DNA"/>
</dbReference>
<dbReference type="RefSeq" id="WP_038271596.1">
    <property type="nucleotide sequence ID" value="NZ_CP053627.1"/>
</dbReference>
<comment type="caution">
    <text evidence="16">The sequence shown here is derived from an EMBL/GenBank/DDBJ whole genome shotgun (WGS) entry which is preliminary data.</text>
</comment>
<dbReference type="FunFam" id="3.30.565.10:FF:000016">
    <property type="entry name" value="Chemotaxis protein CheA, putative"/>
    <property type="match status" value="1"/>
</dbReference>
<dbReference type="Gene3D" id="3.40.50.2300">
    <property type="match status" value="1"/>
</dbReference>
<dbReference type="InterPro" id="IPR001789">
    <property type="entry name" value="Sig_transdc_resp-reg_receiver"/>
</dbReference>
<evidence type="ECO:0000259" key="14">
    <source>
        <dbReference type="PROSITE" id="PS50851"/>
    </source>
</evidence>
<feature type="domain" description="HPt" evidence="15">
    <location>
        <begin position="711"/>
        <end position="810"/>
    </location>
</feature>
<evidence type="ECO:0000256" key="10">
    <source>
        <dbReference type="PROSITE-ProRule" id="PRU00169"/>
    </source>
</evidence>
<proteinExistence type="predicted"/>
<comment type="function">
    <text evidence="8">Involved in the transmission of sensory signals from the chemoreceptors to the flagellar motors. CheA is autophosphorylated; it can transfer its phosphate group to either CheB or CheY.</text>
</comment>
<evidence type="ECO:0000259" key="12">
    <source>
        <dbReference type="PROSITE" id="PS50109"/>
    </source>
</evidence>
<evidence type="ECO:0000313" key="19">
    <source>
        <dbReference type="Proteomes" id="UP001430701"/>
    </source>
</evidence>
<dbReference type="PANTHER" id="PTHR43395">
    <property type="entry name" value="SENSOR HISTIDINE KINASE CHEA"/>
    <property type="match status" value="1"/>
</dbReference>
<dbReference type="Gene3D" id="2.30.30.40">
    <property type="entry name" value="SH3 Domains"/>
    <property type="match status" value="1"/>
</dbReference>
<dbReference type="GO" id="GO:0006935">
    <property type="term" value="P:chemotaxis"/>
    <property type="evidence" value="ECO:0007669"/>
    <property type="project" value="InterPro"/>
</dbReference>
<dbReference type="GO" id="GO:0005737">
    <property type="term" value="C:cytoplasm"/>
    <property type="evidence" value="ECO:0007669"/>
    <property type="project" value="InterPro"/>
</dbReference>
<dbReference type="Proteomes" id="UP000020406">
    <property type="component" value="Unassembled WGS sequence"/>
</dbReference>
<organism evidence="16 18">
    <name type="scientific">Xylella taiwanensis</name>
    <dbReference type="NCBI Taxonomy" id="1444770"/>
    <lineage>
        <taxon>Bacteria</taxon>
        <taxon>Pseudomonadati</taxon>
        <taxon>Pseudomonadota</taxon>
        <taxon>Gammaproteobacteria</taxon>
        <taxon>Lysobacterales</taxon>
        <taxon>Lysobacteraceae</taxon>
        <taxon>Xylella</taxon>
    </lineage>
</organism>
<comment type="catalytic activity">
    <reaction evidence="1">
        <text>ATP + protein L-histidine = ADP + protein N-phospho-L-histidine.</text>
        <dbReference type="EC" id="2.7.13.3"/>
    </reaction>
</comment>
<evidence type="ECO:0000259" key="15">
    <source>
        <dbReference type="PROSITE" id="PS50894"/>
    </source>
</evidence>
<dbReference type="PANTHER" id="PTHR43395:SF8">
    <property type="entry name" value="HISTIDINE KINASE"/>
    <property type="match status" value="1"/>
</dbReference>
<evidence type="ECO:0000256" key="1">
    <source>
        <dbReference type="ARBA" id="ARBA00000085"/>
    </source>
</evidence>
<accession>Z9JIB7</accession>
<dbReference type="InterPro" id="IPR004358">
    <property type="entry name" value="Sig_transdc_His_kin-like_C"/>
</dbReference>
<evidence type="ECO:0000313" key="16">
    <source>
        <dbReference type="EMBL" id="EWS77768.1"/>
    </source>
</evidence>
<feature type="domain" description="HPt" evidence="15">
    <location>
        <begin position="943"/>
        <end position="1047"/>
    </location>
</feature>
<evidence type="ECO:0000256" key="4">
    <source>
        <dbReference type="ARBA" id="ARBA00022553"/>
    </source>
</evidence>
<dbReference type="Pfam" id="PF00072">
    <property type="entry name" value="Response_reg"/>
    <property type="match status" value="1"/>
</dbReference>
<dbReference type="KEGG" id="xtw:AB672_06595"/>
<dbReference type="InterPro" id="IPR008207">
    <property type="entry name" value="Sig_transdc_His_kin_Hpt_dom"/>
</dbReference>
<keyword evidence="6" id="KW-0418">Kinase</keyword>
<dbReference type="InterPro" id="IPR036641">
    <property type="entry name" value="HPT_dom_sf"/>
</dbReference>
<keyword evidence="19" id="KW-1185">Reference proteome</keyword>
<dbReference type="PROSITE" id="PS50851">
    <property type="entry name" value="CHEW"/>
    <property type="match status" value="1"/>
</dbReference>
<dbReference type="eggNOG" id="COG2198">
    <property type="taxonomic scope" value="Bacteria"/>
</dbReference>
<dbReference type="InterPro" id="IPR003594">
    <property type="entry name" value="HATPase_dom"/>
</dbReference>
<reference evidence="17" key="2">
    <citation type="submission" date="2021-11" db="EMBL/GenBank/DDBJ databases">
        <title>Genome sequence of Xylella taiwanensis PLS432.</title>
        <authorList>
            <person name="Weng L.-W."/>
            <person name="Su C.-C."/>
            <person name="Tsai C.-W."/>
            <person name="Kuo C.-H."/>
        </authorList>
    </citation>
    <scope>NUCLEOTIDE SEQUENCE</scope>
    <source>
        <strain evidence="17">PLS432</strain>
    </source>
</reference>
<dbReference type="InterPro" id="IPR002545">
    <property type="entry name" value="CheW-lke_dom"/>
</dbReference>
<keyword evidence="5" id="KW-0808">Transferase</keyword>
<feature type="modified residue" description="Phosphohistidine" evidence="9">
    <location>
        <position position="597"/>
    </location>
</feature>
<dbReference type="InterPro" id="IPR051315">
    <property type="entry name" value="Bact_Chemotaxis_CheA"/>
</dbReference>
<dbReference type="Proteomes" id="UP001430701">
    <property type="component" value="Unassembled WGS sequence"/>
</dbReference>
<dbReference type="Pfam" id="PF02518">
    <property type="entry name" value="HATPase_c"/>
    <property type="match status" value="1"/>
</dbReference>
<feature type="domain" description="Response regulatory" evidence="13">
    <location>
        <begin position="1629"/>
        <end position="1745"/>
    </location>
</feature>
<evidence type="ECO:0000256" key="6">
    <source>
        <dbReference type="ARBA" id="ARBA00022777"/>
    </source>
</evidence>
<dbReference type="Gene3D" id="1.10.287.560">
    <property type="entry name" value="Histidine kinase CheA-like, homodimeric domain"/>
    <property type="match status" value="1"/>
</dbReference>
<dbReference type="Pfam" id="PF01627">
    <property type="entry name" value="Hpt"/>
    <property type="match status" value="4"/>
</dbReference>
<evidence type="ECO:0000256" key="3">
    <source>
        <dbReference type="ARBA" id="ARBA00021495"/>
    </source>
</evidence>
<keyword evidence="4 10" id="KW-0597">Phosphoprotein</keyword>
<sequence length="1752" mass="192373">MNALRDAMSHAALGWIKPDLDEVLGQARREIEFFVEKPADTSRMFSCADYLHQVQGTLRMLELYAPAMVAEEMERLAKVMQANGVDDHEEACAVLMRGTLLLPDYLERLQNGHRDIPIVLLPLLNEIRAARGEPRLNENVLFAFDPEVRNATEAELDHARSSLSGCNRQLLDAVGSEVKEELLRVKEALDLYLRIGGDVADLRTQIVELSSVADTLAMMGLGIARSLVLQQRDALLRIVESGEQADEALLLDIAGALLHVDASLDNQVASLGADTDGDVALVNVETRRTLDVLAHEAIANFAAARECFVAFIESNWDQARLVKVPGLLSEVGGALSILELPQAASYLEGVRRYIECELIAKRRVPGARQLDTLADAIASLEYYLEALRERRLGREDILEITRNSLESLSYWPFATKDGESVGSQQSTDVLALSAVTVKSMSPKEVPPALTLIEDEMGVFAAKSLELVAPESAYIPGSSLRELVQPIVTERYEGAQGNALELSVECTPVLVPPPHGEAMALYPLKNDETVAQGTSAFVAPLLSEGFKDDVGVIIDSDIRDVFLEEFDEELGNLRRLLTIWCEAPDNMDSLRQIRRVFHTLKGSGRLVGALILGDFAWKIESMLNRVLDGSRSASPAVVALLERACEVVLPEINAALHGKASISADLEAIQEEIDLVASGEDAFYASPDRVAGESVIPNMAPQLIEGGAPVFVDSVLREILEAEVATHLDTINAWLNAAAGQSHSVNEPLLRAVHTLHGAFAMTEIPEITQVMQSAELYIKRLITKNQQASVEGVAVLSATATAIADTVATLRTESPRIPSFASLVTCLCELVATIPERQCQLQHPESVSEQTHDVLLSSDVLTDVYDSSFDLDVLDASSTEVEPMRPMIDTPPQDAVYQYDDVAASTVDDPKADPAMAGTRSLVSGNAEVVPQAPAEELGLLDFDEPVFELVDIFVEESSDLLDHCDNLLAKLHEAPQDRELLVGLQRDLHTLKGGARMAGINAIGDLGHSIESMLEAVMADYIMLSRDDMRLLEYSFDHLHQMLTHTRQHRAVAMPSDLITMLKARTQGTTHHGVSDFAVFVGRSLTTDVSSVQDNVASSAIADKGAQALHDAVFDSVAYAPAPVSVMPPLSSPIPLEGHGEDGSLERLVQEQVRVRADLLDRLVNHAGEVAIYRSQLEQRLGAFRNAMSELGRTNARLRDQLRRLDLETEAQIVARYQREQHLVSRDFDPLELDRFSTLQQLSRALNESAADLNGLQGVLDELARQYDGLLQQQSRVNSELQDGLMRARMVPFNSIVPRLRRVVRQAEADTGKQVHLVLEGTHGELDRNVLDRMVAPLEHMLRNAVAHGLELPEQRRAAGKADEGMITIQLQREGSEIVLKVADDGVGLDRDAIQRRAKQRGLIPIDVDLSDAELDGLIFTSGFTTYDEVNQLAGRGVGMDVVRSEVCQLGGSVNIDSVSGYGVTFTLRLPQTLAVTQAVFVRIGESTFAVPVASVSGIGRIAHERYKSDRDSYHYDGERYALYDLGLLIGQSAVHADRHEQVPLLLVRAGDLRVAVAVDEVLGNREIVVKPVGLQIASVPGIYGATITGDGCVIVILDLAPLVRRYFSQPIRLEVEEAPVTQAQMPLVMVVDDSLTMRKVTSRVLERHNLSVSLARDGVEALELLEERIPDLMLLDIEMPRMDGYELVTAMRTDDRFKTIPILMITSRSGDKHRQRAFEIGVQRYLGKPYQELDLMRNVYDLLGVVRVRE</sequence>
<feature type="modified residue" description="4-aspartylphosphate" evidence="10">
    <location>
        <position position="1678"/>
    </location>
</feature>
<dbReference type="InterPro" id="IPR011006">
    <property type="entry name" value="CheY-like_superfamily"/>
</dbReference>
<dbReference type="SUPFAM" id="SSF55874">
    <property type="entry name" value="ATPase domain of HSP90 chaperone/DNA topoisomerase II/histidine kinase"/>
    <property type="match status" value="1"/>
</dbReference>
<reference evidence="16 18" key="1">
    <citation type="journal article" date="2014" name="Genome Announc.">
        <title>Draft Genome Sequence of Xylella fastidiosa Pear Leaf Scorch Strain in Taiwan.</title>
        <authorList>
            <person name="Su C.C."/>
            <person name="Deng W.L."/>
            <person name="Jan F.J."/>
            <person name="Chang C.J."/>
            <person name="Huang H."/>
            <person name="Chen J."/>
        </authorList>
    </citation>
    <scope>NUCLEOTIDE SEQUENCE [LARGE SCALE GENOMIC DNA]</scope>
    <source>
        <strain evidence="16 18">PLS229</strain>
    </source>
</reference>
<feature type="domain" description="HPt" evidence="15">
    <location>
        <begin position="550"/>
        <end position="654"/>
    </location>
</feature>
<dbReference type="eggNOG" id="COG0643">
    <property type="taxonomic scope" value="Bacteria"/>
</dbReference>
<dbReference type="InterPro" id="IPR036061">
    <property type="entry name" value="CheW-like_dom_sf"/>
</dbReference>
<dbReference type="EC" id="2.7.13.3" evidence="2"/>
<dbReference type="GO" id="GO:0000155">
    <property type="term" value="F:phosphorelay sensor kinase activity"/>
    <property type="evidence" value="ECO:0007669"/>
    <property type="project" value="InterPro"/>
</dbReference>
<dbReference type="GeneID" id="68900956"/>
<evidence type="ECO:0000259" key="13">
    <source>
        <dbReference type="PROSITE" id="PS50110"/>
    </source>
</evidence>
<dbReference type="PROSITE" id="PS50110">
    <property type="entry name" value="RESPONSE_REGULATORY"/>
    <property type="match status" value="1"/>
</dbReference>
<dbReference type="SUPFAM" id="SSF47226">
    <property type="entry name" value="Histidine-containing phosphotransfer domain, HPT domain"/>
    <property type="match status" value="5"/>
</dbReference>
<dbReference type="PATRIC" id="fig|1444770.3.peg.2141"/>
<dbReference type="SMART" id="SM00387">
    <property type="entry name" value="HATPase_c"/>
    <property type="match status" value="1"/>
</dbReference>
<evidence type="ECO:0000256" key="8">
    <source>
        <dbReference type="ARBA" id="ARBA00035100"/>
    </source>
</evidence>
<dbReference type="PROSITE" id="PS50894">
    <property type="entry name" value="HPT"/>
    <property type="match status" value="3"/>
</dbReference>
<dbReference type="CDD" id="cd17546">
    <property type="entry name" value="REC_hyHK_CKI1_RcsC-like"/>
    <property type="match status" value="1"/>
</dbReference>
<evidence type="ECO:0000256" key="11">
    <source>
        <dbReference type="SAM" id="Coils"/>
    </source>
</evidence>
<dbReference type="SMART" id="SM00073">
    <property type="entry name" value="HPT"/>
    <property type="match status" value="2"/>
</dbReference>
<dbReference type="Gene3D" id="1.20.120.160">
    <property type="entry name" value="HPT domain"/>
    <property type="match status" value="4"/>
</dbReference>
<name>Z9JIB7_9GAMM</name>
<evidence type="ECO:0000256" key="9">
    <source>
        <dbReference type="PROSITE-ProRule" id="PRU00110"/>
    </source>
</evidence>
<dbReference type="SMART" id="SM00448">
    <property type="entry name" value="REC"/>
    <property type="match status" value="1"/>
</dbReference>
<feature type="domain" description="CheW-like" evidence="14">
    <location>
        <begin position="1477"/>
        <end position="1610"/>
    </location>
</feature>
<dbReference type="SMART" id="SM01231">
    <property type="entry name" value="H-kinase_dim"/>
    <property type="match status" value="1"/>
</dbReference>
<evidence type="ECO:0000256" key="5">
    <source>
        <dbReference type="ARBA" id="ARBA00022679"/>
    </source>
</evidence>
<evidence type="ECO:0000256" key="7">
    <source>
        <dbReference type="ARBA" id="ARBA00023012"/>
    </source>
</evidence>
<dbReference type="OrthoDB" id="9803176at2"/>
<evidence type="ECO:0000313" key="18">
    <source>
        <dbReference type="Proteomes" id="UP000020406"/>
    </source>
</evidence>
<dbReference type="Gene3D" id="3.30.565.10">
    <property type="entry name" value="Histidine kinase-like ATPase, C-terminal domain"/>
    <property type="match status" value="1"/>
</dbReference>
<dbReference type="InterPro" id="IPR004105">
    <property type="entry name" value="CheA-like_dim"/>
</dbReference>